<accession>A0A5P9NKK3</accession>
<gene>
    <name evidence="3" type="ORF">EY643_12255</name>
</gene>
<evidence type="ECO:0000256" key="1">
    <source>
        <dbReference type="SAM" id="Phobius"/>
    </source>
</evidence>
<feature type="domain" description="Potassium channel" evidence="2">
    <location>
        <begin position="78"/>
        <end position="129"/>
    </location>
</feature>
<keyword evidence="1" id="KW-1133">Transmembrane helix</keyword>
<dbReference type="SUPFAM" id="SSF81324">
    <property type="entry name" value="Voltage-gated potassium channels"/>
    <property type="match status" value="1"/>
</dbReference>
<proteinExistence type="predicted"/>
<keyword evidence="3" id="KW-0406">Ion transport</keyword>
<evidence type="ECO:0000259" key="2">
    <source>
        <dbReference type="Pfam" id="PF07885"/>
    </source>
</evidence>
<dbReference type="AlphaFoldDB" id="A0A5P9NKK3"/>
<keyword evidence="1" id="KW-0812">Transmembrane</keyword>
<dbReference type="KEGG" id="halc:EY643_12255"/>
<sequence length="163" mass="18237">MIIAIALAFGLVALTFLFHYRALLWLGLRATRFGISTQAKVLFIVVTLFLVHIAEIGMYAITYGFSVSVLELGVFQGALVTDAMSYLYYSGVIYTTLGLGDIEPQGHIRFITAMEALNGFLLITWSASFTFLAMGRLWPWEKQCDQSSQYVDSTLITDRGERK</sequence>
<dbReference type="InterPro" id="IPR013099">
    <property type="entry name" value="K_chnl_dom"/>
</dbReference>
<keyword evidence="3" id="KW-0813">Transport</keyword>
<dbReference type="EMBL" id="CP036422">
    <property type="protein sequence ID" value="QFU76371.1"/>
    <property type="molecule type" value="Genomic_DNA"/>
</dbReference>
<feature type="transmembrane region" description="Helical" evidence="1">
    <location>
        <begin position="6"/>
        <end position="28"/>
    </location>
</feature>
<keyword evidence="3" id="KW-0407">Ion channel</keyword>
<keyword evidence="1" id="KW-0472">Membrane</keyword>
<dbReference type="Proteomes" id="UP000326287">
    <property type="component" value="Chromosome"/>
</dbReference>
<dbReference type="OrthoDB" id="9813518at2"/>
<evidence type="ECO:0000313" key="3">
    <source>
        <dbReference type="EMBL" id="QFU76371.1"/>
    </source>
</evidence>
<evidence type="ECO:0000313" key="4">
    <source>
        <dbReference type="Proteomes" id="UP000326287"/>
    </source>
</evidence>
<dbReference type="RefSeq" id="WP_153239514.1">
    <property type="nucleotide sequence ID" value="NZ_CP036422.1"/>
</dbReference>
<keyword evidence="4" id="KW-1185">Reference proteome</keyword>
<dbReference type="Pfam" id="PF07885">
    <property type="entry name" value="Ion_trans_2"/>
    <property type="match status" value="1"/>
</dbReference>
<protein>
    <submittedName>
        <fullName evidence="3">Two pore domain potassium channel family protein</fullName>
    </submittedName>
</protein>
<dbReference type="Gene3D" id="1.10.287.70">
    <property type="match status" value="1"/>
</dbReference>
<reference evidence="3 4" key="1">
    <citation type="submission" date="2019-02" db="EMBL/GenBank/DDBJ databases">
        <authorList>
            <person name="Li S.-H."/>
        </authorList>
    </citation>
    <scope>NUCLEOTIDE SEQUENCE [LARGE SCALE GENOMIC DNA]</scope>
    <source>
        <strain evidence="3 4">IMCC14385</strain>
    </source>
</reference>
<feature type="transmembrane region" description="Helical" evidence="1">
    <location>
        <begin position="116"/>
        <end position="138"/>
    </location>
</feature>
<feature type="transmembrane region" description="Helical" evidence="1">
    <location>
        <begin position="40"/>
        <end position="66"/>
    </location>
</feature>
<organism evidence="3 4">
    <name type="scientific">Halioglobus maricola</name>
    <dbReference type="NCBI Taxonomy" id="2601894"/>
    <lineage>
        <taxon>Bacteria</taxon>
        <taxon>Pseudomonadati</taxon>
        <taxon>Pseudomonadota</taxon>
        <taxon>Gammaproteobacteria</taxon>
        <taxon>Cellvibrionales</taxon>
        <taxon>Halieaceae</taxon>
        <taxon>Halioglobus</taxon>
    </lineage>
</organism>
<name>A0A5P9NKK3_9GAMM</name>
<dbReference type="GO" id="GO:0034220">
    <property type="term" value="P:monoatomic ion transmembrane transport"/>
    <property type="evidence" value="ECO:0007669"/>
    <property type="project" value="UniProtKB-KW"/>
</dbReference>